<protein>
    <submittedName>
        <fullName evidence="2">DUF3592 domain-containing protein</fullName>
    </submittedName>
</protein>
<keyword evidence="1" id="KW-0812">Transmembrane</keyword>
<sequence length="148" mass="15949">MVDDALTKPPLGVRVRRAVCRTLLVVGGVVTLVCVLLPIACWRDDVAIEKHMGQAIAQVDSVSFNRTVVRYATPDGRVIIPSQGVLYPSGLNVGDNVRVEYDQTNPELTRVAGRTAVLSLLPVGSFLVAVWLVVGAVVTVLRRFGTQV</sequence>
<feature type="transmembrane region" description="Helical" evidence="1">
    <location>
        <begin position="18"/>
        <end position="40"/>
    </location>
</feature>
<dbReference type="EMBL" id="JBHRZI010000011">
    <property type="protein sequence ID" value="MFC3892162.1"/>
    <property type="molecule type" value="Genomic_DNA"/>
</dbReference>
<organism evidence="2 3">
    <name type="scientific">Lentzea rhizosphaerae</name>
    <dbReference type="NCBI Taxonomy" id="2041025"/>
    <lineage>
        <taxon>Bacteria</taxon>
        <taxon>Bacillati</taxon>
        <taxon>Actinomycetota</taxon>
        <taxon>Actinomycetes</taxon>
        <taxon>Pseudonocardiales</taxon>
        <taxon>Pseudonocardiaceae</taxon>
        <taxon>Lentzea</taxon>
    </lineage>
</organism>
<keyword evidence="3" id="KW-1185">Reference proteome</keyword>
<reference evidence="3" key="1">
    <citation type="journal article" date="2019" name="Int. J. Syst. Evol. Microbiol.">
        <title>The Global Catalogue of Microorganisms (GCM) 10K type strain sequencing project: providing services to taxonomists for standard genome sequencing and annotation.</title>
        <authorList>
            <consortium name="The Broad Institute Genomics Platform"/>
            <consortium name="The Broad Institute Genome Sequencing Center for Infectious Disease"/>
            <person name="Wu L."/>
            <person name="Ma J."/>
        </authorList>
    </citation>
    <scope>NUCLEOTIDE SEQUENCE [LARGE SCALE GENOMIC DNA]</scope>
    <source>
        <strain evidence="3">CGMCC 4.7405</strain>
    </source>
</reference>
<evidence type="ECO:0000256" key="1">
    <source>
        <dbReference type="SAM" id="Phobius"/>
    </source>
</evidence>
<proteinExistence type="predicted"/>
<accession>A0ABV8BS45</accession>
<comment type="caution">
    <text evidence="2">The sequence shown here is derived from an EMBL/GenBank/DDBJ whole genome shotgun (WGS) entry which is preliminary data.</text>
</comment>
<feature type="transmembrane region" description="Helical" evidence="1">
    <location>
        <begin position="116"/>
        <end position="141"/>
    </location>
</feature>
<dbReference type="Proteomes" id="UP001595690">
    <property type="component" value="Unassembled WGS sequence"/>
</dbReference>
<name>A0ABV8BS45_9PSEU</name>
<keyword evidence="1" id="KW-0472">Membrane</keyword>
<evidence type="ECO:0000313" key="3">
    <source>
        <dbReference type="Proteomes" id="UP001595690"/>
    </source>
</evidence>
<gene>
    <name evidence="2" type="ORF">ACFOWZ_11815</name>
</gene>
<keyword evidence="1" id="KW-1133">Transmembrane helix</keyword>
<evidence type="ECO:0000313" key="2">
    <source>
        <dbReference type="EMBL" id="MFC3892162.1"/>
    </source>
</evidence>
<dbReference type="RefSeq" id="WP_382371922.1">
    <property type="nucleotide sequence ID" value="NZ_JBHRZI010000011.1"/>
</dbReference>